<reference evidence="2 3" key="1">
    <citation type="journal article" date="2021" name="Nat. Plants">
        <title>The Taxus genome provides insights into paclitaxel biosynthesis.</title>
        <authorList>
            <person name="Xiong X."/>
            <person name="Gou J."/>
            <person name="Liao Q."/>
            <person name="Li Y."/>
            <person name="Zhou Q."/>
            <person name="Bi G."/>
            <person name="Li C."/>
            <person name="Du R."/>
            <person name="Wang X."/>
            <person name="Sun T."/>
            <person name="Guo L."/>
            <person name="Liang H."/>
            <person name="Lu P."/>
            <person name="Wu Y."/>
            <person name="Zhang Z."/>
            <person name="Ro D.K."/>
            <person name="Shang Y."/>
            <person name="Huang S."/>
            <person name="Yan J."/>
        </authorList>
    </citation>
    <scope>NUCLEOTIDE SEQUENCE [LARGE SCALE GENOMIC DNA]</scope>
    <source>
        <strain evidence="2">Ta-2019</strain>
    </source>
</reference>
<dbReference type="InterPro" id="IPR013083">
    <property type="entry name" value="Znf_RING/FYVE/PHD"/>
</dbReference>
<keyword evidence="1" id="KW-0812">Transmembrane</keyword>
<dbReference type="Gene3D" id="3.30.40.10">
    <property type="entry name" value="Zinc/RING finger domain, C3HC4 (zinc finger)"/>
    <property type="match status" value="1"/>
</dbReference>
<accession>A0AA38L9S7</accession>
<feature type="transmembrane region" description="Helical" evidence="1">
    <location>
        <begin position="143"/>
        <end position="165"/>
    </location>
</feature>
<dbReference type="EMBL" id="JAHRHJ020000006">
    <property type="protein sequence ID" value="KAH9312727.1"/>
    <property type="molecule type" value="Genomic_DNA"/>
</dbReference>
<keyword evidence="3" id="KW-1185">Reference proteome</keyword>
<evidence type="ECO:0000313" key="2">
    <source>
        <dbReference type="EMBL" id="KAH9312727.1"/>
    </source>
</evidence>
<organism evidence="2 3">
    <name type="scientific">Taxus chinensis</name>
    <name type="common">Chinese yew</name>
    <name type="synonym">Taxus wallichiana var. chinensis</name>
    <dbReference type="NCBI Taxonomy" id="29808"/>
    <lineage>
        <taxon>Eukaryota</taxon>
        <taxon>Viridiplantae</taxon>
        <taxon>Streptophyta</taxon>
        <taxon>Embryophyta</taxon>
        <taxon>Tracheophyta</taxon>
        <taxon>Spermatophyta</taxon>
        <taxon>Pinopsida</taxon>
        <taxon>Pinidae</taxon>
        <taxon>Conifers II</taxon>
        <taxon>Cupressales</taxon>
        <taxon>Taxaceae</taxon>
        <taxon>Taxus</taxon>
    </lineage>
</organism>
<gene>
    <name evidence="2" type="ORF">KI387_027762</name>
</gene>
<evidence type="ECO:0008006" key="4">
    <source>
        <dbReference type="Google" id="ProtNLM"/>
    </source>
</evidence>
<dbReference type="Proteomes" id="UP000824469">
    <property type="component" value="Unassembled WGS sequence"/>
</dbReference>
<protein>
    <recommendedName>
        <fullName evidence="4">RING-type domain-containing protein</fullName>
    </recommendedName>
</protein>
<feature type="non-terminal residue" evidence="2">
    <location>
        <position position="1"/>
    </location>
</feature>
<keyword evidence="1" id="KW-1133">Transmembrane helix</keyword>
<name>A0AA38L9S7_TAXCH</name>
<dbReference type="SUPFAM" id="SSF57850">
    <property type="entry name" value="RING/U-box"/>
    <property type="match status" value="1"/>
</dbReference>
<evidence type="ECO:0000313" key="3">
    <source>
        <dbReference type="Proteomes" id="UP000824469"/>
    </source>
</evidence>
<dbReference type="AlphaFoldDB" id="A0AA38L9S7"/>
<comment type="caution">
    <text evidence="2">The sequence shown here is derived from an EMBL/GenBank/DDBJ whole genome shotgun (WGS) entry which is preliminary data.</text>
</comment>
<evidence type="ECO:0000256" key="1">
    <source>
        <dbReference type="SAM" id="Phobius"/>
    </source>
</evidence>
<sequence>DGERCLVMPTYNHCFHVGCAEAWLSKKPLFPICRASALPKDESQHLQILGSMDDDIPDATTKVIDLPSQDKSVLILDVHCLGVRRSTDSDKILTLLRTFAYKELRIATDNFKHKLGSGALQGFYAEKSRRLLVYEYMPNGSDLSVILVLLCRFIWTLTFVMPFSLRPSKIWFLYSMVAAND</sequence>
<proteinExistence type="predicted"/>
<keyword evidence="1" id="KW-0472">Membrane</keyword>